<evidence type="ECO:0000313" key="2">
    <source>
        <dbReference type="EMBL" id="QSI78875.1"/>
    </source>
</evidence>
<accession>A0ABX7MAU9</accession>
<organism evidence="2 3">
    <name type="scientific">Niveibacterium microcysteis</name>
    <dbReference type="NCBI Taxonomy" id="2811415"/>
    <lineage>
        <taxon>Bacteria</taxon>
        <taxon>Pseudomonadati</taxon>
        <taxon>Pseudomonadota</taxon>
        <taxon>Betaproteobacteria</taxon>
        <taxon>Rhodocyclales</taxon>
        <taxon>Rhodocyclaceae</taxon>
        <taxon>Niveibacterium</taxon>
    </lineage>
</organism>
<keyword evidence="3" id="KW-1185">Reference proteome</keyword>
<evidence type="ECO:0000313" key="3">
    <source>
        <dbReference type="Proteomes" id="UP000663570"/>
    </source>
</evidence>
<protein>
    <submittedName>
        <fullName evidence="2">GNAT family N-acetyltransferase</fullName>
    </submittedName>
</protein>
<dbReference type="Pfam" id="PF00583">
    <property type="entry name" value="Acetyltransf_1"/>
    <property type="match status" value="1"/>
</dbReference>
<dbReference type="Proteomes" id="UP000663570">
    <property type="component" value="Chromosome"/>
</dbReference>
<evidence type="ECO:0000259" key="1">
    <source>
        <dbReference type="PROSITE" id="PS51186"/>
    </source>
</evidence>
<dbReference type="Gene3D" id="3.40.630.30">
    <property type="match status" value="1"/>
</dbReference>
<reference evidence="2 3" key="1">
    <citation type="submission" date="2021-02" db="EMBL/GenBank/DDBJ databases">
        <title>Niveibacterium changnyeongensis HC41.</title>
        <authorList>
            <person name="Kang M."/>
        </authorList>
    </citation>
    <scope>NUCLEOTIDE SEQUENCE [LARGE SCALE GENOMIC DNA]</scope>
    <source>
        <strain evidence="2 3">HC41</strain>
    </source>
</reference>
<feature type="domain" description="N-acetyltransferase" evidence="1">
    <location>
        <begin position="16"/>
        <end position="174"/>
    </location>
</feature>
<proteinExistence type="predicted"/>
<dbReference type="InterPro" id="IPR016181">
    <property type="entry name" value="Acyl_CoA_acyltransferase"/>
</dbReference>
<sequence>MSWPSQTPPRREWELRRLSDADTEAIARHWLSLPAGARYKRFGHILPDATLLRFAEDLDFSSDLFCGMVSPDGDLVALAQAAPEWDGAWELSFSVLPRAQRNGFARRLGERMLRMLAAQGARRVRLCCLASNLPMTSLANALGFAMVRDNVFMRGERELEGPSIRGLRAGQTGRLRGS</sequence>
<dbReference type="EMBL" id="CP071060">
    <property type="protein sequence ID" value="QSI78875.1"/>
    <property type="molecule type" value="Genomic_DNA"/>
</dbReference>
<dbReference type="SUPFAM" id="SSF55729">
    <property type="entry name" value="Acyl-CoA N-acyltransferases (Nat)"/>
    <property type="match status" value="1"/>
</dbReference>
<dbReference type="PROSITE" id="PS51186">
    <property type="entry name" value="GNAT"/>
    <property type="match status" value="1"/>
</dbReference>
<name>A0ABX7MAU9_9RHOO</name>
<dbReference type="InterPro" id="IPR000182">
    <property type="entry name" value="GNAT_dom"/>
</dbReference>
<gene>
    <name evidence="2" type="ORF">JY500_09795</name>
</gene>
<dbReference type="CDD" id="cd04301">
    <property type="entry name" value="NAT_SF"/>
    <property type="match status" value="1"/>
</dbReference>
<dbReference type="RefSeq" id="WP_172199256.1">
    <property type="nucleotide sequence ID" value="NZ_CP071060.1"/>
</dbReference>